<evidence type="ECO:0000313" key="11">
    <source>
        <dbReference type="Proteomes" id="UP000215914"/>
    </source>
</evidence>
<evidence type="ECO:0000256" key="3">
    <source>
        <dbReference type="ARBA" id="ARBA00022448"/>
    </source>
</evidence>
<dbReference type="Proteomes" id="UP000215914">
    <property type="component" value="Chromosome 4"/>
</dbReference>
<keyword evidence="11" id="KW-1185">Reference proteome</keyword>
<keyword evidence="8 9" id="KW-0472">Membrane</keyword>
<evidence type="ECO:0000256" key="8">
    <source>
        <dbReference type="ARBA" id="ARBA00023136"/>
    </source>
</evidence>
<dbReference type="InParanoid" id="A0A251UYF9"/>
<keyword evidence="4 9" id="KW-0812">Transmembrane</keyword>
<keyword evidence="3 9" id="KW-0813">Transport</keyword>
<keyword evidence="10" id="KW-0670">Pyruvate</keyword>
<dbReference type="GO" id="GO:0005743">
    <property type="term" value="C:mitochondrial inner membrane"/>
    <property type="evidence" value="ECO:0000318"/>
    <property type="project" value="GO_Central"/>
</dbReference>
<evidence type="ECO:0000256" key="6">
    <source>
        <dbReference type="ARBA" id="ARBA00022989"/>
    </source>
</evidence>
<comment type="function">
    <text evidence="9">Mediates the uptake of pyruvate into mitochondria.</text>
</comment>
<dbReference type="AlphaFoldDB" id="A0A251UYF9"/>
<feature type="transmembrane region" description="Helical" evidence="9">
    <location>
        <begin position="43"/>
        <end position="66"/>
    </location>
</feature>
<dbReference type="PANTHER" id="PTHR14154">
    <property type="entry name" value="UPF0041 BRAIN PROTEIN 44-RELATED"/>
    <property type="match status" value="1"/>
</dbReference>
<evidence type="ECO:0000313" key="10">
    <source>
        <dbReference type="EMBL" id="OTG28405.1"/>
    </source>
</evidence>
<keyword evidence="7 9" id="KW-0496">Mitochondrion</keyword>
<comment type="similarity">
    <text evidence="2 9">Belongs to the mitochondrial pyruvate carrier (MPC) (TC 2.A.105) family.</text>
</comment>
<dbReference type="GO" id="GO:0006850">
    <property type="term" value="P:pyruvate import into mitochondria"/>
    <property type="evidence" value="ECO:0000318"/>
    <property type="project" value="GO_Central"/>
</dbReference>
<keyword evidence="6 9" id="KW-1133">Transmembrane helix</keyword>
<keyword evidence="5 9" id="KW-0999">Mitochondrion inner membrane</keyword>
<dbReference type="EMBL" id="CM007893">
    <property type="protein sequence ID" value="OTG28405.1"/>
    <property type="molecule type" value="Genomic_DNA"/>
</dbReference>
<dbReference type="Pfam" id="PF03650">
    <property type="entry name" value="MPC"/>
    <property type="match status" value="1"/>
</dbReference>
<evidence type="ECO:0000256" key="7">
    <source>
        <dbReference type="ARBA" id="ARBA00023128"/>
    </source>
</evidence>
<comment type="subcellular location">
    <subcellularLocation>
        <location evidence="1 9">Mitochondrion inner membrane</location>
        <topology evidence="1 9">Multi-pass membrane protein</topology>
    </subcellularLocation>
</comment>
<dbReference type="InterPro" id="IPR005336">
    <property type="entry name" value="MPC"/>
</dbReference>
<protein>
    <recommendedName>
        <fullName evidence="9">Mitochondrial pyruvate carrier</fullName>
    </recommendedName>
</protein>
<organism evidence="10 11">
    <name type="scientific">Helianthus annuus</name>
    <name type="common">Common sunflower</name>
    <dbReference type="NCBI Taxonomy" id="4232"/>
    <lineage>
        <taxon>Eukaryota</taxon>
        <taxon>Viridiplantae</taxon>
        <taxon>Streptophyta</taxon>
        <taxon>Embryophyta</taxon>
        <taxon>Tracheophyta</taxon>
        <taxon>Spermatophyta</taxon>
        <taxon>Magnoliopsida</taxon>
        <taxon>eudicotyledons</taxon>
        <taxon>Gunneridae</taxon>
        <taxon>Pentapetalae</taxon>
        <taxon>asterids</taxon>
        <taxon>campanulids</taxon>
        <taxon>Asterales</taxon>
        <taxon>Asteraceae</taxon>
        <taxon>Asteroideae</taxon>
        <taxon>Heliantheae alliance</taxon>
        <taxon>Heliantheae</taxon>
        <taxon>Helianthus</taxon>
    </lineage>
</organism>
<evidence type="ECO:0000256" key="2">
    <source>
        <dbReference type="ARBA" id="ARBA00006416"/>
    </source>
</evidence>
<reference evidence="11" key="1">
    <citation type="journal article" date="2017" name="Nature">
        <title>The sunflower genome provides insights into oil metabolism, flowering and Asterid evolution.</title>
        <authorList>
            <person name="Badouin H."/>
            <person name="Gouzy J."/>
            <person name="Grassa C.J."/>
            <person name="Murat F."/>
            <person name="Staton S.E."/>
            <person name="Cottret L."/>
            <person name="Lelandais-Briere C."/>
            <person name="Owens G.L."/>
            <person name="Carrere S."/>
            <person name="Mayjonade B."/>
            <person name="Legrand L."/>
            <person name="Gill N."/>
            <person name="Kane N.C."/>
            <person name="Bowers J.E."/>
            <person name="Hubner S."/>
            <person name="Bellec A."/>
            <person name="Berard A."/>
            <person name="Berges H."/>
            <person name="Blanchet N."/>
            <person name="Boniface M.C."/>
            <person name="Brunel D."/>
            <person name="Catrice O."/>
            <person name="Chaidir N."/>
            <person name="Claudel C."/>
            <person name="Donnadieu C."/>
            <person name="Faraut T."/>
            <person name="Fievet G."/>
            <person name="Helmstetter N."/>
            <person name="King M."/>
            <person name="Knapp S.J."/>
            <person name="Lai Z."/>
            <person name="Le Paslier M.C."/>
            <person name="Lippi Y."/>
            <person name="Lorenzon L."/>
            <person name="Mandel J.R."/>
            <person name="Marage G."/>
            <person name="Marchand G."/>
            <person name="Marquand E."/>
            <person name="Bret-Mestries E."/>
            <person name="Morien E."/>
            <person name="Nambeesan S."/>
            <person name="Nguyen T."/>
            <person name="Pegot-Espagnet P."/>
            <person name="Pouilly N."/>
            <person name="Raftis F."/>
            <person name="Sallet E."/>
            <person name="Schiex T."/>
            <person name="Thomas J."/>
            <person name="Vandecasteele C."/>
            <person name="Vares D."/>
            <person name="Vear F."/>
            <person name="Vautrin S."/>
            <person name="Crespi M."/>
            <person name="Mangin B."/>
            <person name="Burke J.M."/>
            <person name="Salse J."/>
            <person name="Munos S."/>
            <person name="Vincourt P."/>
            <person name="Rieseberg L.H."/>
            <person name="Langlade N.B."/>
        </authorList>
    </citation>
    <scope>NUCLEOTIDE SEQUENCE [LARGE SCALE GENOMIC DNA]</scope>
    <source>
        <strain evidence="11">cv. SF193</strain>
    </source>
</reference>
<dbReference type="STRING" id="4232.A0A251UYF9"/>
<sequence length="195" mass="21952">MMVKAIFKCDSDTNSSEVDTVSIKLQLSLVPNKISASGGKRGMVSYMQVSVATELIYYLIMGYVLFANVNSTETLGGIGGMSYTICFGQIAGFETVDLCFKQKLCVYSGLFMRFAWMVQPRNYLLLACHASNETVQMYQFSHWLKHQGFRRTGCSSTVPKSAKSWYVKNQKQESMVVDDAFSSKWRCSAKHKTFP</sequence>
<gene>
    <name evidence="10" type="ORF">HannXRQ_Chr04g0110901</name>
</gene>
<name>A0A251UYF9_HELAN</name>
<evidence type="ECO:0000256" key="5">
    <source>
        <dbReference type="ARBA" id="ARBA00022792"/>
    </source>
</evidence>
<comment type="caution">
    <text evidence="9">Lacks conserved residue(s) required for the propagation of feature annotation.</text>
</comment>
<dbReference type="GO" id="GO:0050833">
    <property type="term" value="F:pyruvate transmembrane transporter activity"/>
    <property type="evidence" value="ECO:0000318"/>
    <property type="project" value="GO_Central"/>
</dbReference>
<proteinExistence type="inferred from homology"/>
<evidence type="ECO:0000256" key="9">
    <source>
        <dbReference type="RuleBase" id="RU363100"/>
    </source>
</evidence>
<evidence type="ECO:0000256" key="1">
    <source>
        <dbReference type="ARBA" id="ARBA00004448"/>
    </source>
</evidence>
<accession>A0A251UYF9</accession>
<evidence type="ECO:0000256" key="4">
    <source>
        <dbReference type="ARBA" id="ARBA00022692"/>
    </source>
</evidence>